<gene>
    <name evidence="3" type="ORF">PHSY_007208</name>
</gene>
<sequence length="735" mass="79225">MSFLNPARLVRRKSRVEAPAHDCVGYEANAVDAYRQEDRPLRTEDYCENFVNLVAIYLTYLIILTSAAVAIYFSLRGESSFLQTYDVQSYPNVVFAWNADPSGTALPPVSAADGGSATCSPAFSARSSYLRYSCTSVASDGRESLRFQLYSTDLATVTHTQWRDPRLKYSDIEVPTYFLTYYSSLDVASLTSKFGSYLTTSVNDLPTRTPVLASAAFTPSMTAGTATSTSASLQARQASATVSSAASAATTSARSITNPSASPSLRRIDYGSASISAVAAGTIVSAAPAPPPTTTTIRIYTAKLEQSHYIYFIVVAGLAALLVTPTTILISYNLSVATKKVFPPEDRAVQAAATALGAAITPAKAESEPRQATRSTVRANVGPERKRVNNHRRTSNHARTTTSPGGTSTAANGATAELPLFQLYGSMSAWREGMTTTTEAASTVDQIQAELPEVPPPAYQERDSGIATVTQLTSRAHEDEIEVASEPDDDSNSTSSITPPHVQPYSHNFRREQEASFQHRLRRRARGPFETRTDGKRLSLRLAWMILPSYAFLFFWDGIAFIFLPISELAAIGLAGDALLDLASFIRAGGCAGPLSTNDGVWDLQKQVCGALLGQYPNAYSRPRPALTLIRVGGDLLAILLALVVIFLAQLTFHIGLFRKSHLSERDGMDPNDTPGRYTGKTEWGYIAVCEKTGLLGSASKSITAVSRRLTEGMKFDTQGGKQVHVKIGKSSPTT</sequence>
<proteinExistence type="predicted"/>
<dbReference type="GeneID" id="24112471"/>
<accession>R9PN90</accession>
<evidence type="ECO:0000256" key="1">
    <source>
        <dbReference type="SAM" id="MobiDB-lite"/>
    </source>
</evidence>
<protein>
    <submittedName>
        <fullName evidence="3">Uncharacterized protein</fullName>
    </submittedName>
</protein>
<dbReference type="RefSeq" id="XP_012193192.1">
    <property type="nucleotide sequence ID" value="XM_012337802.1"/>
</dbReference>
<keyword evidence="2" id="KW-1133">Transmembrane helix</keyword>
<dbReference type="AlphaFoldDB" id="R9PN90"/>
<dbReference type="Proteomes" id="UP000014071">
    <property type="component" value="Unassembled WGS sequence"/>
</dbReference>
<keyword evidence="4" id="KW-1185">Reference proteome</keyword>
<evidence type="ECO:0000313" key="4">
    <source>
        <dbReference type="Proteomes" id="UP000014071"/>
    </source>
</evidence>
<feature type="transmembrane region" description="Helical" evidence="2">
    <location>
        <begin position="636"/>
        <end position="658"/>
    </location>
</feature>
<feature type="compositionally biased region" description="Acidic residues" evidence="1">
    <location>
        <begin position="479"/>
        <end position="491"/>
    </location>
</feature>
<name>R9PN90_PSEHS</name>
<feature type="transmembrane region" description="Helical" evidence="2">
    <location>
        <begin position="309"/>
        <end position="332"/>
    </location>
</feature>
<feature type="region of interest" description="Disordered" evidence="1">
    <location>
        <begin position="362"/>
        <end position="412"/>
    </location>
</feature>
<dbReference type="HOGENOM" id="CLU_381808_0_0_1"/>
<feature type="region of interest" description="Disordered" evidence="1">
    <location>
        <begin position="479"/>
        <end position="507"/>
    </location>
</feature>
<organism evidence="3 4">
    <name type="scientific">Pseudozyma hubeiensis (strain SY62)</name>
    <name type="common">Yeast</name>
    <dbReference type="NCBI Taxonomy" id="1305764"/>
    <lineage>
        <taxon>Eukaryota</taxon>
        <taxon>Fungi</taxon>
        <taxon>Dikarya</taxon>
        <taxon>Basidiomycota</taxon>
        <taxon>Ustilaginomycotina</taxon>
        <taxon>Ustilaginomycetes</taxon>
        <taxon>Ustilaginales</taxon>
        <taxon>Ustilaginaceae</taxon>
        <taxon>Pseudozyma</taxon>
    </lineage>
</organism>
<reference evidence="4" key="1">
    <citation type="journal article" date="2013" name="Genome Announc.">
        <title>Draft genome sequence of the basidiomycetous yeast-like fungus Pseudozyma hubeiensis SY62, which produces an abundant amount of the biosurfactant mannosylerythritol lipids.</title>
        <authorList>
            <person name="Konishi M."/>
            <person name="Hatada Y."/>
            <person name="Horiuchi J."/>
        </authorList>
    </citation>
    <scope>NUCLEOTIDE SEQUENCE [LARGE SCALE GENOMIC DNA]</scope>
    <source>
        <strain evidence="4">SY62</strain>
    </source>
</reference>
<feature type="compositionally biased region" description="Low complexity" evidence="1">
    <location>
        <begin position="398"/>
        <end position="412"/>
    </location>
</feature>
<evidence type="ECO:0000313" key="3">
    <source>
        <dbReference type="EMBL" id="GAC99605.1"/>
    </source>
</evidence>
<evidence type="ECO:0000256" key="2">
    <source>
        <dbReference type="SAM" id="Phobius"/>
    </source>
</evidence>
<feature type="transmembrane region" description="Helical" evidence="2">
    <location>
        <begin position="50"/>
        <end position="73"/>
    </location>
</feature>
<dbReference type="OrthoDB" id="2554316at2759"/>
<keyword evidence="2" id="KW-0472">Membrane</keyword>
<feature type="transmembrane region" description="Helical" evidence="2">
    <location>
        <begin position="542"/>
        <end position="564"/>
    </location>
</feature>
<keyword evidence="2" id="KW-0812">Transmembrane</keyword>
<dbReference type="EMBL" id="DF238831">
    <property type="protein sequence ID" value="GAC99605.1"/>
    <property type="molecule type" value="Genomic_DNA"/>
</dbReference>
<dbReference type="eggNOG" id="ENOG502RE1C">
    <property type="taxonomic scope" value="Eukaryota"/>
</dbReference>